<accession>A0A0C9T973</accession>
<proteinExistence type="predicted"/>
<dbReference type="InterPro" id="IPR040521">
    <property type="entry name" value="KDZ"/>
</dbReference>
<evidence type="ECO:0000313" key="1">
    <source>
        <dbReference type="EMBL" id="KIJ12165.1"/>
    </source>
</evidence>
<gene>
    <name evidence="1" type="ORF">PAXINDRAFT_14939</name>
</gene>
<reference evidence="1 2" key="1">
    <citation type="submission" date="2014-06" db="EMBL/GenBank/DDBJ databases">
        <authorList>
            <consortium name="DOE Joint Genome Institute"/>
            <person name="Kuo A."/>
            <person name="Kohler A."/>
            <person name="Nagy L.G."/>
            <person name="Floudas D."/>
            <person name="Copeland A."/>
            <person name="Barry K.W."/>
            <person name="Cichocki N."/>
            <person name="Veneault-Fourrey C."/>
            <person name="LaButti K."/>
            <person name="Lindquist E.A."/>
            <person name="Lipzen A."/>
            <person name="Lundell T."/>
            <person name="Morin E."/>
            <person name="Murat C."/>
            <person name="Sun H."/>
            <person name="Tunlid A."/>
            <person name="Henrissat B."/>
            <person name="Grigoriev I.V."/>
            <person name="Hibbett D.S."/>
            <person name="Martin F."/>
            <person name="Nordberg H.P."/>
            <person name="Cantor M.N."/>
            <person name="Hua S.X."/>
        </authorList>
    </citation>
    <scope>NUCLEOTIDE SEQUENCE [LARGE SCALE GENOMIC DNA]</scope>
    <source>
        <strain evidence="1 2">ATCC 200175</strain>
    </source>
</reference>
<dbReference type="OrthoDB" id="3235114at2759"/>
<protein>
    <submittedName>
        <fullName evidence="1">Unplaced genomic scaffold PAXINscaffold_45, whole genome shotgun sequence</fullName>
    </submittedName>
</protein>
<dbReference type="Pfam" id="PF18758">
    <property type="entry name" value="KDZ"/>
    <property type="match status" value="1"/>
</dbReference>
<keyword evidence="2" id="KW-1185">Reference proteome</keyword>
<sequence length="619" mass="70293">MYTLESKGSAFEYYHALSHLTENTGVNPPKDRYEAFLRMSRQYRHLLALKRSGRGHDPGGVLATREGELAVLCPACPQVGKNLLSDWMAHKEKQWLYGLFLGIDANFRMCHCDKSSEAVDPSFSQGWAYFVEQSAFKETINNMAGLVQEKSSCASHNAVNLADTKNNRGLATTGIGTVDCVRHNLKRPGAVGDLQKGERYVNMDYIFFTSMLHAKGVNLLNISYDIACQWSKNLWQHMLQYLESIHFEHAEKLITWLVPKFHLPAHIQSCQMAYSFNFYKGMGRTDGEAPERHRQDMLDDHFSDWNWKKTTMFKAVPEHDQHAQELLKFEKAIPPSSLSKWHVEVEAWENDNAEPNLFESRVSAVTQASVRLQLAQSEATALKEGNNISLHPDMSQGSLIIAGLDLETLQQRLKLDSANLGAHTTDAQRSNLQQRTNALQHHIEHWIQIQTLYMPLVARLCSDADLSARSNHEEVHAIDLWLPSKVLAASLQCDIELCKVEWRLREAQANDALSQLRQQLCLKSHLVNFKKEWITGQWANTRSQTIIKTVQAKIDAATDNYRAAHSALSTLAVPLFKVDWDKYFPMLCQEHIRFMTEGLDSTTQVSEGRDYSQPPGSGR</sequence>
<organism evidence="1 2">
    <name type="scientific">Paxillus involutus ATCC 200175</name>
    <dbReference type="NCBI Taxonomy" id="664439"/>
    <lineage>
        <taxon>Eukaryota</taxon>
        <taxon>Fungi</taxon>
        <taxon>Dikarya</taxon>
        <taxon>Basidiomycota</taxon>
        <taxon>Agaricomycotina</taxon>
        <taxon>Agaricomycetes</taxon>
        <taxon>Agaricomycetidae</taxon>
        <taxon>Boletales</taxon>
        <taxon>Paxilineae</taxon>
        <taxon>Paxillaceae</taxon>
        <taxon>Paxillus</taxon>
    </lineage>
</organism>
<dbReference type="EMBL" id="KN819367">
    <property type="protein sequence ID" value="KIJ12165.1"/>
    <property type="molecule type" value="Genomic_DNA"/>
</dbReference>
<dbReference type="AlphaFoldDB" id="A0A0C9T973"/>
<dbReference type="Proteomes" id="UP000053647">
    <property type="component" value="Unassembled WGS sequence"/>
</dbReference>
<name>A0A0C9T973_PAXIN</name>
<reference evidence="2" key="2">
    <citation type="submission" date="2015-01" db="EMBL/GenBank/DDBJ databases">
        <title>Evolutionary Origins and Diversification of the Mycorrhizal Mutualists.</title>
        <authorList>
            <consortium name="DOE Joint Genome Institute"/>
            <consortium name="Mycorrhizal Genomics Consortium"/>
            <person name="Kohler A."/>
            <person name="Kuo A."/>
            <person name="Nagy L.G."/>
            <person name="Floudas D."/>
            <person name="Copeland A."/>
            <person name="Barry K.W."/>
            <person name="Cichocki N."/>
            <person name="Veneault-Fourrey C."/>
            <person name="LaButti K."/>
            <person name="Lindquist E.A."/>
            <person name="Lipzen A."/>
            <person name="Lundell T."/>
            <person name="Morin E."/>
            <person name="Murat C."/>
            <person name="Riley R."/>
            <person name="Ohm R."/>
            <person name="Sun H."/>
            <person name="Tunlid A."/>
            <person name="Henrissat B."/>
            <person name="Grigoriev I.V."/>
            <person name="Hibbett D.S."/>
            <person name="Martin F."/>
        </authorList>
    </citation>
    <scope>NUCLEOTIDE SEQUENCE [LARGE SCALE GENOMIC DNA]</scope>
    <source>
        <strain evidence="2">ATCC 200175</strain>
    </source>
</reference>
<dbReference type="HOGENOM" id="CLU_003703_13_3_1"/>
<evidence type="ECO:0000313" key="2">
    <source>
        <dbReference type="Proteomes" id="UP000053647"/>
    </source>
</evidence>